<evidence type="ECO:0000313" key="2">
    <source>
        <dbReference type="Proteomes" id="UP000600449"/>
    </source>
</evidence>
<sequence length="149" mass="16031">MSEEIALHHRIPDDERPAVEALRLALRDSAMRGVHLTVPGGEADSVAVPPATTAILRDVLDLLAATGQATVLDDDSEIGVEEAARLVQTPPAMLLHRLEIGDIPHRLVDGSYVLRLSDVLAFRDTEAMERRALVELGILTDEATRGDGG</sequence>
<dbReference type="RefSeq" id="WP_188914259.1">
    <property type="nucleotide sequence ID" value="NZ_BMMF01000009.1"/>
</dbReference>
<evidence type="ECO:0008006" key="3">
    <source>
        <dbReference type="Google" id="ProtNLM"/>
    </source>
</evidence>
<protein>
    <recommendedName>
        <fullName evidence="3">Helix-turn-helix domain-containing protein</fullName>
    </recommendedName>
</protein>
<keyword evidence="2" id="KW-1185">Reference proteome</keyword>
<comment type="caution">
    <text evidence="1">The sequence shown here is derived from an EMBL/GenBank/DDBJ whole genome shotgun (WGS) entry which is preliminary data.</text>
</comment>
<dbReference type="AlphaFoldDB" id="A0A917QBK3"/>
<accession>A0A917QBK3</accession>
<dbReference type="EMBL" id="BMMF01000009">
    <property type="protein sequence ID" value="GGK42590.1"/>
    <property type="molecule type" value="Genomic_DNA"/>
</dbReference>
<name>A0A917QBK3_9HYPH</name>
<proteinExistence type="predicted"/>
<evidence type="ECO:0000313" key="1">
    <source>
        <dbReference type="EMBL" id="GGK42590.1"/>
    </source>
</evidence>
<reference evidence="1 2" key="1">
    <citation type="journal article" date="2014" name="Int. J. Syst. Evol. Microbiol.">
        <title>Complete genome sequence of Corynebacterium casei LMG S-19264T (=DSM 44701T), isolated from a smear-ripened cheese.</title>
        <authorList>
            <consortium name="US DOE Joint Genome Institute (JGI-PGF)"/>
            <person name="Walter F."/>
            <person name="Albersmeier A."/>
            <person name="Kalinowski J."/>
            <person name="Ruckert C."/>
        </authorList>
    </citation>
    <scope>NUCLEOTIDE SEQUENCE [LARGE SCALE GENOMIC DNA]</scope>
    <source>
        <strain evidence="1 2">CGMCC 1.9161</strain>
    </source>
</reference>
<gene>
    <name evidence="1" type="ORF">GCM10011322_32170</name>
</gene>
<dbReference type="Proteomes" id="UP000600449">
    <property type="component" value="Unassembled WGS sequence"/>
</dbReference>
<organism evidence="1 2">
    <name type="scientific">Salinarimonas ramus</name>
    <dbReference type="NCBI Taxonomy" id="690164"/>
    <lineage>
        <taxon>Bacteria</taxon>
        <taxon>Pseudomonadati</taxon>
        <taxon>Pseudomonadota</taxon>
        <taxon>Alphaproteobacteria</taxon>
        <taxon>Hyphomicrobiales</taxon>
        <taxon>Salinarimonadaceae</taxon>
        <taxon>Salinarimonas</taxon>
    </lineage>
</organism>